<evidence type="ECO:0008006" key="4">
    <source>
        <dbReference type="Google" id="ProtNLM"/>
    </source>
</evidence>
<protein>
    <recommendedName>
        <fullName evidence="4">Sporulation delaying protein family toxin</fullName>
    </recommendedName>
</protein>
<dbReference type="Pfam" id="PF26137">
    <property type="entry name" value="Toxin_SdpC"/>
    <property type="match status" value="1"/>
</dbReference>
<evidence type="ECO:0000256" key="1">
    <source>
        <dbReference type="SAM" id="SignalP"/>
    </source>
</evidence>
<dbReference type="AlphaFoldDB" id="A0A2T6G8Y0"/>
<dbReference type="RefSeq" id="WP_108530340.1">
    <property type="nucleotide sequence ID" value="NZ_PYHP01000009.1"/>
</dbReference>
<sequence>MKKMLALFMVVILIMTSSSVFAAGTSPKQKYSGEQIFRGLVFGQGEVARLFPSIWPEEMLVKLNNQQAFAATEQLMQQIKQLDPTYFDQLEKAAYSGSHLQVRNALATGGELVEKTVKNLQVNPNIGRGTGTCAVAAWGWLVYLGAVFTTGAAVTHVALVNAAGGVTVYLAVVAGKYFWASSASPHDASLKQDMIVNNVVKAFAR</sequence>
<comment type="caution">
    <text evidence="2">The sequence shown here is derived from an EMBL/GenBank/DDBJ whole genome shotgun (WGS) entry which is preliminary data.</text>
</comment>
<evidence type="ECO:0000313" key="2">
    <source>
        <dbReference type="EMBL" id="PUA40612.1"/>
    </source>
</evidence>
<name>A0A2T6G8Y0_9BACL</name>
<dbReference type="NCBIfam" id="TIGR04032">
    <property type="entry name" value="toxin_SdpC"/>
    <property type="match status" value="1"/>
</dbReference>
<reference evidence="2 3" key="1">
    <citation type="submission" date="2018-03" db="EMBL/GenBank/DDBJ databases">
        <title>Genome sequence of Paenibacillus elgii strain AC13 an antimicrobial compound producing bacteria.</title>
        <authorList>
            <person name="Kurokawa A.S."/>
            <person name="Araujo J.F."/>
            <person name="Costa R.A."/>
            <person name="Ortega D.B."/>
            <person name="Pires A.S."/>
            <person name="Pappas G.J.Jr."/>
            <person name="Franco O.L."/>
            <person name="Barreto C."/>
            <person name="Magalhaes B.S."/>
            <person name="Kruger R.H."/>
        </authorList>
    </citation>
    <scope>NUCLEOTIDE SEQUENCE [LARGE SCALE GENOMIC DNA]</scope>
    <source>
        <strain evidence="2 3">AC13</strain>
    </source>
</reference>
<dbReference type="EMBL" id="PYHP01000009">
    <property type="protein sequence ID" value="PUA40612.1"/>
    <property type="molecule type" value="Genomic_DNA"/>
</dbReference>
<gene>
    <name evidence="2" type="ORF">C8Z91_03900</name>
</gene>
<feature type="chain" id="PRO_5015475503" description="Sporulation delaying protein family toxin" evidence="1">
    <location>
        <begin position="23"/>
        <end position="205"/>
    </location>
</feature>
<feature type="signal peptide" evidence="1">
    <location>
        <begin position="1"/>
        <end position="22"/>
    </location>
</feature>
<accession>A0A2T6G8Y0</accession>
<keyword evidence="1" id="KW-0732">Signal</keyword>
<dbReference type="InterPro" id="IPR023888">
    <property type="entry name" value="SdpC-like"/>
</dbReference>
<dbReference type="Proteomes" id="UP000244184">
    <property type="component" value="Unassembled WGS sequence"/>
</dbReference>
<evidence type="ECO:0000313" key="3">
    <source>
        <dbReference type="Proteomes" id="UP000244184"/>
    </source>
</evidence>
<proteinExistence type="predicted"/>
<organism evidence="2 3">
    <name type="scientific">Paenibacillus elgii</name>
    <dbReference type="NCBI Taxonomy" id="189691"/>
    <lineage>
        <taxon>Bacteria</taxon>
        <taxon>Bacillati</taxon>
        <taxon>Bacillota</taxon>
        <taxon>Bacilli</taxon>
        <taxon>Bacillales</taxon>
        <taxon>Paenibacillaceae</taxon>
        <taxon>Paenibacillus</taxon>
    </lineage>
</organism>